<dbReference type="NCBIfam" id="TIGR01484">
    <property type="entry name" value="HAD-SF-IIB"/>
    <property type="match status" value="1"/>
</dbReference>
<keyword evidence="9 13" id="KW-0413">Isomerase</keyword>
<dbReference type="SFLD" id="SFLDG01143">
    <property type="entry name" value="C2.B.3:_Phosphomannomutase_Lik"/>
    <property type="match status" value="1"/>
</dbReference>
<feature type="binding site" evidence="12">
    <location>
        <position position="223"/>
    </location>
    <ligand>
        <name>Mg(2+)</name>
        <dbReference type="ChEBI" id="CHEBI:18420"/>
        <label>1</label>
    </ligand>
</feature>
<dbReference type="EC" id="5.4.2.8" evidence="5 13"/>
<dbReference type="GO" id="GO:0009298">
    <property type="term" value="P:GDP-mannose biosynthetic process"/>
    <property type="evidence" value="ECO:0007669"/>
    <property type="project" value="UniProtKB-UniPathway"/>
</dbReference>
<evidence type="ECO:0000256" key="3">
    <source>
        <dbReference type="ARBA" id="ARBA00009736"/>
    </source>
</evidence>
<evidence type="ECO:0000313" key="14">
    <source>
        <dbReference type="EMBL" id="KKO74220.1"/>
    </source>
</evidence>
<comment type="catalytic activity">
    <reaction evidence="13">
        <text>alpha-D-mannose 1-phosphate = D-mannose 6-phosphate</text>
        <dbReference type="Rhea" id="RHEA:11140"/>
        <dbReference type="ChEBI" id="CHEBI:58409"/>
        <dbReference type="ChEBI" id="CHEBI:58735"/>
        <dbReference type="EC" id="5.4.2.8"/>
    </reaction>
</comment>
<feature type="binding site" evidence="11">
    <location>
        <position position="181"/>
    </location>
    <ligand>
        <name>alpha-D-mannose 1-phosphate</name>
        <dbReference type="ChEBI" id="CHEBI:58409"/>
    </ligand>
</feature>
<dbReference type="SUPFAM" id="SSF56784">
    <property type="entry name" value="HAD-like"/>
    <property type="match status" value="1"/>
</dbReference>
<name>A0A0F9WBF1_9MICR</name>
<dbReference type="Gene3D" id="3.40.50.1000">
    <property type="entry name" value="HAD superfamily/HAD-like"/>
    <property type="match status" value="1"/>
</dbReference>
<feature type="binding site" evidence="11">
    <location>
        <position position="136"/>
    </location>
    <ligand>
        <name>alpha-D-mannose 1-phosphate</name>
        <dbReference type="ChEBI" id="CHEBI:58409"/>
    </ligand>
</feature>
<evidence type="ECO:0000256" key="11">
    <source>
        <dbReference type="PIRSR" id="PIRSR605002-2"/>
    </source>
</evidence>
<evidence type="ECO:0000256" key="8">
    <source>
        <dbReference type="ARBA" id="ARBA00022842"/>
    </source>
</evidence>
<gene>
    <name evidence="14" type="ORF">AAJ76_970001072</name>
</gene>
<evidence type="ECO:0000256" key="5">
    <source>
        <dbReference type="ARBA" id="ARBA00012730"/>
    </source>
</evidence>
<dbReference type="OrthoDB" id="10264771at2759"/>
<dbReference type="InterPro" id="IPR043169">
    <property type="entry name" value="PMM_cap"/>
</dbReference>
<comment type="pathway">
    <text evidence="2 13">Nucleotide-sugar biosynthesis; GDP-alpha-D-mannose biosynthesis; alpha-D-mannose 1-phosphate from D-fructose 6-phosphate: step 2/2.</text>
</comment>
<dbReference type="VEuPathDB" id="MicrosporidiaDB:AAJ76_970001072"/>
<dbReference type="SFLD" id="SFLDS00003">
    <property type="entry name" value="Haloacid_Dehalogenase"/>
    <property type="match status" value="1"/>
</dbReference>
<feature type="active site" description="Proton donor/acceptor" evidence="10">
    <location>
        <position position="16"/>
    </location>
</feature>
<dbReference type="PANTHER" id="PTHR10466">
    <property type="entry name" value="PHOSPHOMANNOMUTASE"/>
    <property type="match status" value="1"/>
</dbReference>
<dbReference type="GO" id="GO:0046872">
    <property type="term" value="F:metal ion binding"/>
    <property type="evidence" value="ECO:0007669"/>
    <property type="project" value="UniProtKB-KW"/>
</dbReference>
<dbReference type="InterPro" id="IPR005002">
    <property type="entry name" value="PMM"/>
</dbReference>
<evidence type="ECO:0000256" key="7">
    <source>
        <dbReference type="ARBA" id="ARBA00022723"/>
    </source>
</evidence>
<reference evidence="14 15" key="1">
    <citation type="journal article" date="2015" name="Environ. Microbiol.">
        <title>Genome analyses suggest the presence of polyploidy and recent human-driven expansions in eight global populations of the honeybee pathogen Nosema ceranae.</title>
        <authorList>
            <person name="Pelin A."/>
            <person name="Selman M."/>
            <person name="Aris-Brosou S."/>
            <person name="Farinelli L."/>
            <person name="Corradi N."/>
        </authorList>
    </citation>
    <scope>NUCLEOTIDE SEQUENCE [LARGE SCALE GENOMIC DNA]</scope>
    <source>
        <strain evidence="14 15">PA08 1199</strain>
    </source>
</reference>
<evidence type="ECO:0000313" key="15">
    <source>
        <dbReference type="Proteomes" id="UP000034350"/>
    </source>
</evidence>
<dbReference type="GO" id="GO:0006487">
    <property type="term" value="P:protein N-linked glycosylation"/>
    <property type="evidence" value="ECO:0007669"/>
    <property type="project" value="TreeGrafter"/>
</dbReference>
<dbReference type="CDD" id="cd02585">
    <property type="entry name" value="HAD_PMM"/>
    <property type="match status" value="1"/>
</dbReference>
<feature type="binding site" evidence="12">
    <location>
        <position position="14"/>
    </location>
    <ligand>
        <name>Mg(2+)</name>
        <dbReference type="ChEBI" id="CHEBI:18420"/>
        <label>1</label>
    </ligand>
</feature>
<dbReference type="InterPro" id="IPR006379">
    <property type="entry name" value="HAD-SF_hydro_IIB"/>
</dbReference>
<organism evidence="14 15">
    <name type="scientific">Vairimorpha ceranae</name>
    <dbReference type="NCBI Taxonomy" id="40302"/>
    <lineage>
        <taxon>Eukaryota</taxon>
        <taxon>Fungi</taxon>
        <taxon>Fungi incertae sedis</taxon>
        <taxon>Microsporidia</taxon>
        <taxon>Nosematidae</taxon>
        <taxon>Vairimorpha</taxon>
    </lineage>
</organism>
<comment type="similarity">
    <text evidence="3 13">Belongs to the eukaryotic PMM family.</text>
</comment>
<dbReference type="InterPro" id="IPR036412">
    <property type="entry name" value="HAD-like_sf"/>
</dbReference>
<sequence length="253" mass="29456">MSSYTKENTIFLFDVDGTLTPSRCKATPEIIKMLKDLRKKVRVGFVGGSNIEKQIEQVGDDCLSLFDYAFPENGLSFYKNGKLVKQERIIDYMKEDLYKKFVNFCLKYLSEIDIPIKRGTFIEYRDSMINISPIGRNCSSEERLEFFNYDKNEKVREKMVEALKKEFDYYDMDFVIGGQISIDCFPKGWDKRYCLKHIKNEGIEHVIFFGDMTHPGGNDYEIYKHADVNGITVKSPDDTLKKVAAEKKKNKIK</sequence>
<dbReference type="AlphaFoldDB" id="A0A0F9WBF1"/>
<evidence type="ECO:0000256" key="4">
    <source>
        <dbReference type="ARBA" id="ARBA00011738"/>
    </source>
</evidence>
<keyword evidence="8 12" id="KW-0460">Magnesium</keyword>
<evidence type="ECO:0000256" key="13">
    <source>
        <dbReference type="RuleBase" id="RU361118"/>
    </source>
</evidence>
<feature type="binding site" evidence="12">
    <location>
        <position position="16"/>
    </location>
    <ligand>
        <name>Mg(2+)</name>
        <dbReference type="ChEBI" id="CHEBI:18420"/>
        <label>1</label>
    </ligand>
</feature>
<evidence type="ECO:0000256" key="10">
    <source>
        <dbReference type="PIRSR" id="PIRSR605002-1"/>
    </source>
</evidence>
<dbReference type="UniPathway" id="UPA00126">
    <property type="reaction ID" value="UER00424"/>
</dbReference>
<accession>A0A0F9WBF1</accession>
<keyword evidence="6 13" id="KW-0963">Cytoplasm</keyword>
<dbReference type="InterPro" id="IPR023214">
    <property type="entry name" value="HAD_sf"/>
</dbReference>
<dbReference type="GeneID" id="36321642"/>
<protein>
    <recommendedName>
        <fullName evidence="5 13">Phosphomannomutase</fullName>
        <ecNumber evidence="5 13">5.4.2.8</ecNumber>
    </recommendedName>
</protein>
<proteinExistence type="inferred from homology"/>
<evidence type="ECO:0000256" key="9">
    <source>
        <dbReference type="ARBA" id="ARBA00023235"/>
    </source>
</evidence>
<feature type="binding site" evidence="11">
    <location>
        <position position="143"/>
    </location>
    <ligand>
        <name>alpha-D-mannose 1-phosphate</name>
        <dbReference type="ChEBI" id="CHEBI:58409"/>
    </ligand>
</feature>
<feature type="binding site" evidence="11">
    <location>
        <position position="23"/>
    </location>
    <ligand>
        <name>alpha-D-mannose 1-phosphate</name>
        <dbReference type="ChEBI" id="CHEBI:58409"/>
    </ligand>
</feature>
<evidence type="ECO:0000256" key="1">
    <source>
        <dbReference type="ARBA" id="ARBA00004496"/>
    </source>
</evidence>
<dbReference type="VEuPathDB" id="MicrosporidiaDB:G9O61_00g022720"/>
<evidence type="ECO:0000256" key="12">
    <source>
        <dbReference type="PIRSR" id="PIRSR605002-3"/>
    </source>
</evidence>
<dbReference type="GO" id="GO:0005829">
    <property type="term" value="C:cytosol"/>
    <property type="evidence" value="ECO:0007669"/>
    <property type="project" value="TreeGrafter"/>
</dbReference>
<dbReference type="Pfam" id="PF03332">
    <property type="entry name" value="PMM"/>
    <property type="match status" value="1"/>
</dbReference>
<dbReference type="SFLD" id="SFLDG01140">
    <property type="entry name" value="C2.B:_Phosphomannomutase_and_P"/>
    <property type="match status" value="1"/>
</dbReference>
<comment type="caution">
    <text evidence="14">The sequence shown here is derived from an EMBL/GenBank/DDBJ whole genome shotgun (WGS) entry which is preliminary data.</text>
</comment>
<feature type="binding site" evidence="11">
    <location>
        <position position="125"/>
    </location>
    <ligand>
        <name>alpha-D-mannose 1-phosphate</name>
        <dbReference type="ChEBI" id="CHEBI:58409"/>
    </ligand>
</feature>
<evidence type="ECO:0000256" key="6">
    <source>
        <dbReference type="ARBA" id="ARBA00022490"/>
    </source>
</evidence>
<keyword evidence="15" id="KW-1185">Reference proteome</keyword>
<dbReference type="GO" id="GO:0006013">
    <property type="term" value="P:mannose metabolic process"/>
    <property type="evidence" value="ECO:0007669"/>
    <property type="project" value="TreeGrafter"/>
</dbReference>
<comment type="subcellular location">
    <subcellularLocation>
        <location evidence="1 13">Cytoplasm</location>
    </subcellularLocation>
</comment>
<dbReference type="Proteomes" id="UP000034350">
    <property type="component" value="Unassembled WGS sequence"/>
</dbReference>
<comment type="subunit">
    <text evidence="4 13">Homodimer.</text>
</comment>
<keyword evidence="7 12" id="KW-0479">Metal-binding</keyword>
<dbReference type="EMBL" id="JPQZ01000097">
    <property type="protein sequence ID" value="KKO74220.1"/>
    <property type="molecule type" value="Genomic_DNA"/>
</dbReference>
<dbReference type="VEuPathDB" id="MicrosporidiaDB:NCER_102330"/>
<dbReference type="PANTHER" id="PTHR10466:SF0">
    <property type="entry name" value="PHOSPHOMANNOMUTASE"/>
    <property type="match status" value="1"/>
</dbReference>
<feature type="active site" description="Nucleophile" evidence="10">
    <location>
        <position position="14"/>
    </location>
</feature>
<comment type="cofactor">
    <cofactor evidence="12">
        <name>Mg(2+)</name>
        <dbReference type="ChEBI" id="CHEBI:18420"/>
    </cofactor>
</comment>
<feature type="binding site" evidence="12">
    <location>
        <position position="211"/>
    </location>
    <ligand>
        <name>Mg(2+)</name>
        <dbReference type="ChEBI" id="CHEBI:18420"/>
        <label>1</label>
    </ligand>
</feature>
<feature type="binding site" evidence="11">
    <location>
        <position position="183"/>
    </location>
    <ligand>
        <name>alpha-D-mannose 1-phosphate</name>
        <dbReference type="ChEBI" id="CHEBI:58409"/>
    </ligand>
</feature>
<comment type="function">
    <text evidence="13">Involved in the synthesis of the GDP-mannose and dolichol-phosphate-mannose required for a number of critical mannosyl transfer reactions.</text>
</comment>
<dbReference type="SFLD" id="SFLDF00445">
    <property type="entry name" value="alpha-phosphomannomutase"/>
    <property type="match status" value="1"/>
</dbReference>
<dbReference type="FunFam" id="3.30.1240.20:FF:000001">
    <property type="entry name" value="Phosphomannomutase"/>
    <property type="match status" value="1"/>
</dbReference>
<dbReference type="GO" id="GO:0004615">
    <property type="term" value="F:phosphomannomutase activity"/>
    <property type="evidence" value="ECO:0007669"/>
    <property type="project" value="UniProtKB-EC"/>
</dbReference>
<dbReference type="Gene3D" id="3.30.1240.20">
    <property type="match status" value="1"/>
</dbReference>
<evidence type="ECO:0000256" key="2">
    <source>
        <dbReference type="ARBA" id="ARBA00004699"/>
    </source>
</evidence>
<dbReference type="RefSeq" id="XP_024329962.1">
    <property type="nucleotide sequence ID" value="XM_024476685.1"/>
</dbReference>